<accession>A0A369C2K6</accession>
<comment type="caution">
    <text evidence="1">The sequence shown here is derived from an EMBL/GenBank/DDBJ whole genome shotgun (WGS) entry which is preliminary data.</text>
</comment>
<reference evidence="1 2" key="1">
    <citation type="submission" date="2018-07" db="EMBL/GenBank/DDBJ databases">
        <title>Genomic Encyclopedia of Type Strains, Phase IV (KMG-IV): sequencing the most valuable type-strain genomes for metagenomic binning, comparative biology and taxonomic classification.</title>
        <authorList>
            <person name="Goeker M."/>
        </authorList>
    </citation>
    <scope>NUCLEOTIDE SEQUENCE [LARGE SCALE GENOMIC DNA]</scope>
    <source>
        <strain evidence="1 2">DSM 26407</strain>
    </source>
</reference>
<evidence type="ECO:0000313" key="2">
    <source>
        <dbReference type="Proteomes" id="UP000252707"/>
    </source>
</evidence>
<evidence type="ECO:0000313" key="1">
    <source>
        <dbReference type="EMBL" id="RCX28023.1"/>
    </source>
</evidence>
<sequence length="66" mass="7172">MDSNGIQAGVAYAWSQAGADACVEVMRTHCPEGDIRVARTLVPNELGRLESAYVIFPFSLGRDVPY</sequence>
<proteinExistence type="predicted"/>
<gene>
    <name evidence="1" type="ORF">DFQ59_10851</name>
</gene>
<name>A0A369C2K6_9GAMM</name>
<keyword evidence="2" id="KW-1185">Reference proteome</keyword>
<dbReference type="Proteomes" id="UP000252707">
    <property type="component" value="Unassembled WGS sequence"/>
</dbReference>
<organism evidence="1 2">
    <name type="scientific">Thioalbus denitrificans</name>
    <dbReference type="NCBI Taxonomy" id="547122"/>
    <lineage>
        <taxon>Bacteria</taxon>
        <taxon>Pseudomonadati</taxon>
        <taxon>Pseudomonadota</taxon>
        <taxon>Gammaproteobacteria</taxon>
        <taxon>Chromatiales</taxon>
        <taxon>Ectothiorhodospiraceae</taxon>
        <taxon>Thioalbus</taxon>
    </lineage>
</organism>
<protein>
    <submittedName>
        <fullName evidence="1">Uncharacterized protein</fullName>
    </submittedName>
</protein>
<dbReference type="EMBL" id="QPJY01000008">
    <property type="protein sequence ID" value="RCX28023.1"/>
    <property type="molecule type" value="Genomic_DNA"/>
</dbReference>
<dbReference type="AlphaFoldDB" id="A0A369C2K6"/>